<name>A0ABU4JYH9_9CLOT</name>
<dbReference type="InterPro" id="IPR000241">
    <property type="entry name" value="RlmKL-like_Mtase"/>
</dbReference>
<protein>
    <submittedName>
        <fullName evidence="2">RNA methyltransferase</fullName>
    </submittedName>
</protein>
<dbReference type="PANTHER" id="PTHR14911:SF13">
    <property type="entry name" value="TRNA (GUANINE(6)-N2)-METHYLTRANSFERASE THUMP3"/>
    <property type="match status" value="1"/>
</dbReference>
<dbReference type="PANTHER" id="PTHR14911">
    <property type="entry name" value="THUMP DOMAIN-CONTAINING"/>
    <property type="match status" value="1"/>
</dbReference>
<sequence>MLKRLSIKENLQNNANPRRNKLGKIKPYFYIINHNKDEESLCQMEMKYLFNKIPKIKHFFSYHYVDPSRSPFIKQCISIIYTGNTLEDILSQMKADNLSYERFKVSYINYGDETLHLEERRKIEFQIGMNIEGEADLRSPEILLAVIKVHGKWIFGEYKANEFNWQYHNRKPYSYSNGLGVRVSRAIVNIAVANNLKSTVVDPCCGVGTVVLEALDMGINIKGWEINPLIAENAKKNLQYFDYENVITNGDMHNIQEKFDVSIVDLPYGLFSPTTLKEQVDIMKTARRISDKIVILSHEDLDEYLISSGFKIIDKCDVSKGKFKRYVNICV</sequence>
<dbReference type="GO" id="GO:0032259">
    <property type="term" value="P:methylation"/>
    <property type="evidence" value="ECO:0007669"/>
    <property type="project" value="UniProtKB-KW"/>
</dbReference>
<comment type="caution">
    <text evidence="2">The sequence shown here is derived from an EMBL/GenBank/DDBJ whole genome shotgun (WGS) entry which is preliminary data.</text>
</comment>
<evidence type="ECO:0000313" key="3">
    <source>
        <dbReference type="Proteomes" id="UP001281656"/>
    </source>
</evidence>
<keyword evidence="3" id="KW-1185">Reference proteome</keyword>
<dbReference type="Proteomes" id="UP001281656">
    <property type="component" value="Unassembled WGS sequence"/>
</dbReference>
<organism evidence="2 3">
    <name type="scientific">Clostridium tanneri</name>
    <dbReference type="NCBI Taxonomy" id="3037988"/>
    <lineage>
        <taxon>Bacteria</taxon>
        <taxon>Bacillati</taxon>
        <taxon>Bacillota</taxon>
        <taxon>Clostridia</taxon>
        <taxon>Eubacteriales</taxon>
        <taxon>Clostridiaceae</taxon>
        <taxon>Clostridium</taxon>
    </lineage>
</organism>
<dbReference type="Gene3D" id="3.40.50.150">
    <property type="entry name" value="Vaccinia Virus protein VP39"/>
    <property type="match status" value="1"/>
</dbReference>
<dbReference type="EMBL" id="JARUJP010000056">
    <property type="protein sequence ID" value="MDW8803176.1"/>
    <property type="molecule type" value="Genomic_DNA"/>
</dbReference>
<keyword evidence="2" id="KW-0808">Transferase</keyword>
<dbReference type="InterPro" id="IPR029063">
    <property type="entry name" value="SAM-dependent_MTases_sf"/>
</dbReference>
<dbReference type="GO" id="GO:0008168">
    <property type="term" value="F:methyltransferase activity"/>
    <property type="evidence" value="ECO:0007669"/>
    <property type="project" value="UniProtKB-KW"/>
</dbReference>
<gene>
    <name evidence="2" type="ORF">P8V03_18780</name>
</gene>
<keyword evidence="2" id="KW-0489">Methyltransferase</keyword>
<evidence type="ECO:0000259" key="1">
    <source>
        <dbReference type="Pfam" id="PF01170"/>
    </source>
</evidence>
<proteinExistence type="predicted"/>
<evidence type="ECO:0000313" key="2">
    <source>
        <dbReference type="EMBL" id="MDW8803176.1"/>
    </source>
</evidence>
<feature type="domain" description="Ribosomal RNA large subunit methyltransferase K/L-like methyltransferase" evidence="1">
    <location>
        <begin position="170"/>
        <end position="269"/>
    </location>
</feature>
<dbReference type="Pfam" id="PF01170">
    <property type="entry name" value="UPF0020"/>
    <property type="match status" value="1"/>
</dbReference>
<reference evidence="2 3" key="1">
    <citation type="submission" date="2023-04" db="EMBL/GenBank/DDBJ databases">
        <title>Clostridium tannerae sp. nov., isolated from the fecal material of an alpaca.</title>
        <authorList>
            <person name="Miller S."/>
            <person name="Hendry M."/>
            <person name="King J."/>
            <person name="Sankaranarayanan K."/>
            <person name="Lawson P.A."/>
        </authorList>
    </citation>
    <scope>NUCLEOTIDE SEQUENCE [LARGE SCALE GENOMIC DNA]</scope>
    <source>
        <strain evidence="2 3">A1-XYC3</strain>
    </source>
</reference>
<dbReference type="RefSeq" id="WP_318799341.1">
    <property type="nucleotide sequence ID" value="NZ_JARUJP010000056.1"/>
</dbReference>
<accession>A0ABU4JYH9</accession>
<dbReference type="SUPFAM" id="SSF53335">
    <property type="entry name" value="S-adenosyl-L-methionine-dependent methyltransferases"/>
    <property type="match status" value="1"/>
</dbReference>
<dbReference type="CDD" id="cd02440">
    <property type="entry name" value="AdoMet_MTases"/>
    <property type="match status" value="1"/>
</dbReference>